<dbReference type="PANTHER" id="PTHR37813">
    <property type="entry name" value="FELS-2 PROPHAGE PROTEIN"/>
    <property type="match status" value="1"/>
</dbReference>
<dbReference type="RefSeq" id="WP_275471856.1">
    <property type="nucleotide sequence ID" value="NZ_JAPDSH010000006.1"/>
</dbReference>
<dbReference type="Proteomes" id="UP001147148">
    <property type="component" value="Unassembled WGS sequence"/>
</dbReference>
<keyword evidence="1" id="KW-1133">Transmembrane helix</keyword>
<evidence type="ECO:0000313" key="3">
    <source>
        <dbReference type="EMBL" id="MDF0480271.1"/>
    </source>
</evidence>
<evidence type="ECO:0000256" key="1">
    <source>
        <dbReference type="SAM" id="Phobius"/>
    </source>
</evidence>
<protein>
    <submittedName>
        <fullName evidence="3">Tape measure protein</fullName>
    </submittedName>
</protein>
<reference evidence="3" key="1">
    <citation type="submission" date="2022-10" db="EMBL/GenBank/DDBJ databases">
        <title>Vagococcus sp. isolated from poultry meat.</title>
        <authorList>
            <person name="Johansson P."/>
            <person name="Bjorkroth J."/>
        </authorList>
    </citation>
    <scope>NUCLEOTIDE SEQUENCE</scope>
    <source>
        <strain evidence="3">PNs007</strain>
    </source>
</reference>
<keyword evidence="1" id="KW-0472">Membrane</keyword>
<dbReference type="NCBIfam" id="TIGR02675">
    <property type="entry name" value="tape_meas_nterm"/>
    <property type="match status" value="1"/>
</dbReference>
<organism evidence="3 4">
    <name type="scientific">Vagococcus proximus</name>
    <dbReference type="NCBI Taxonomy" id="2991417"/>
    <lineage>
        <taxon>Bacteria</taxon>
        <taxon>Bacillati</taxon>
        <taxon>Bacillota</taxon>
        <taxon>Bacilli</taxon>
        <taxon>Lactobacillales</taxon>
        <taxon>Enterococcaceae</taxon>
        <taxon>Vagococcus</taxon>
    </lineage>
</organism>
<proteinExistence type="predicted"/>
<dbReference type="PANTHER" id="PTHR37813:SF1">
    <property type="entry name" value="FELS-2 PROPHAGE PROTEIN"/>
    <property type="match status" value="1"/>
</dbReference>
<evidence type="ECO:0000313" key="4">
    <source>
        <dbReference type="Proteomes" id="UP001147148"/>
    </source>
</evidence>
<keyword evidence="4" id="KW-1185">Reference proteome</keyword>
<feature type="transmembrane region" description="Helical" evidence="1">
    <location>
        <begin position="393"/>
        <end position="412"/>
    </location>
</feature>
<keyword evidence="1" id="KW-0812">Transmembrane</keyword>
<comment type="caution">
    <text evidence="3">The sequence shown here is derived from an EMBL/GenBank/DDBJ whole genome shotgun (WGS) entry which is preliminary data.</text>
</comment>
<dbReference type="EMBL" id="JAPDSH010000006">
    <property type="protein sequence ID" value="MDF0480271.1"/>
    <property type="molecule type" value="Genomic_DNA"/>
</dbReference>
<dbReference type="InterPro" id="IPR013491">
    <property type="entry name" value="Tape_meas_N"/>
</dbReference>
<name>A0ABT5X2P4_9ENTE</name>
<feature type="domain" description="Tape measure protein N-terminal" evidence="2">
    <location>
        <begin position="76"/>
        <end position="268"/>
    </location>
</feature>
<evidence type="ECO:0000259" key="2">
    <source>
        <dbReference type="Pfam" id="PF20155"/>
    </source>
</evidence>
<accession>A0ABT5X2P4</accession>
<dbReference type="Pfam" id="PF20155">
    <property type="entry name" value="TMP_3"/>
    <property type="match status" value="1"/>
</dbReference>
<sequence length="871" mass="92750">MILLSDGRVVIDVELNSSKAEGQLDSFGNSADKQIGGKVHQAGTKGSLGVKKIAGALGLVKVASKAIDMVKDSIHGAFERLDTMDAFKRTIGEITGDSGAAGKALDVLKGATKGTAYGLDTAAKATQNFVTRGMDLGDATKSVGTWGDAVAFYGHGTNEELAGVTDAIGKMKTKGKVDMGQLDRLFDVGIDAVGMYATAHKMSSSEVQDALSKGTISADDFFDSVEKGMETGAGGIRKIAGAAKEAGSSWSGTFANMGAAVTRGVTTIIQNLDKGFGEAGLGSIKENISKIGEVFEKTLTKVSDYIPPTLKVVGELVNKLKEFAPVLVTVATGFLAFQGISKGLDVFDKVTKGIGTVKKGVGEFKSIMSGATEATTLMSKAQEVLNLVMDANVFVVIAAAVIALVAGLIYLWKTNEGFRDAVKAIWEGIKNLIKGVVDSIVGFWDGLKEATSIAWDAIKEFVKGAVDGLVSAWESFQETLSALWTSISDLAIEGWNLIVEGIKAIVTPFITEFMAIFNGAKDGLSLIWQGIGDIAQGAWELIKNIILAPVLLLIDLVTGDFEGMKSHIDQIWTNIKNAASKIWTGIKALVSGIIKAFVGAVKGYFTVLKTESIAIWNGLKSGISTIVSGFVSAIKSFFSNLKQGIISIFNSIKDTTSSIWNGIKNSVSGIVERMVNTIKGAWEKAKTWTSNTWASIKKKILSIGDINLKSIGADIINGLISGISGAVKGLWSTLGGIVSGIKNKIKDALHIHSPSHWMRDMIGKNMMSGWGIGLERYSKLPSKAMSTVIEKVKQPLLDSNHMLLKQDAGSLKNSILTKGSQEKTVSPKVITQNFKGFFDGAVFNWSGKEDIRKTMEEMRWLIETEGGFVNE</sequence>
<dbReference type="Gene3D" id="1.20.120.20">
    <property type="entry name" value="Apolipoprotein"/>
    <property type="match status" value="2"/>
</dbReference>
<gene>
    <name evidence="3" type="ORF">OL233_08240</name>
</gene>